<keyword evidence="1" id="KW-0812">Transmembrane</keyword>
<name>A0A1E5W1E1_9POAL</name>
<dbReference type="AlphaFoldDB" id="A0A1E5W1E1"/>
<gene>
    <name evidence="2" type="ORF">BAE44_0007780</name>
</gene>
<keyword evidence="1" id="KW-1133">Transmembrane helix</keyword>
<evidence type="ECO:0000313" key="3">
    <source>
        <dbReference type="Proteomes" id="UP000095767"/>
    </source>
</evidence>
<feature type="transmembrane region" description="Helical" evidence="1">
    <location>
        <begin position="15"/>
        <end position="34"/>
    </location>
</feature>
<sequence>MGDQGMAYVPGPDDAAVIGAGAAPIILVTGGWLVVGNKIANAEHALVGLALLLLGVFVIMLSTVANQFAGAARLGAAVADAVLDYFFALGNN</sequence>
<accession>A0A1E5W1E1</accession>
<feature type="transmembrane region" description="Helical" evidence="1">
    <location>
        <begin position="46"/>
        <end position="65"/>
    </location>
</feature>
<reference evidence="2 3" key="1">
    <citation type="submission" date="2016-09" db="EMBL/GenBank/DDBJ databases">
        <title>The draft genome of Dichanthelium oligosanthes: A C3 panicoid grass species.</title>
        <authorList>
            <person name="Studer A.J."/>
            <person name="Schnable J.C."/>
            <person name="Brutnell T.P."/>
        </authorList>
    </citation>
    <scope>NUCLEOTIDE SEQUENCE [LARGE SCALE GENOMIC DNA]</scope>
    <source>
        <strain evidence="3">cv. Kellogg 1175</strain>
        <tissue evidence="2">Leaf</tissue>
    </source>
</reference>
<protein>
    <submittedName>
        <fullName evidence="2">Uncharacterized protein</fullName>
    </submittedName>
</protein>
<organism evidence="2 3">
    <name type="scientific">Dichanthelium oligosanthes</name>
    <dbReference type="NCBI Taxonomy" id="888268"/>
    <lineage>
        <taxon>Eukaryota</taxon>
        <taxon>Viridiplantae</taxon>
        <taxon>Streptophyta</taxon>
        <taxon>Embryophyta</taxon>
        <taxon>Tracheophyta</taxon>
        <taxon>Spermatophyta</taxon>
        <taxon>Magnoliopsida</taxon>
        <taxon>Liliopsida</taxon>
        <taxon>Poales</taxon>
        <taxon>Poaceae</taxon>
        <taxon>PACMAD clade</taxon>
        <taxon>Panicoideae</taxon>
        <taxon>Panicodae</taxon>
        <taxon>Paniceae</taxon>
        <taxon>Dichantheliinae</taxon>
        <taxon>Dichanthelium</taxon>
    </lineage>
</organism>
<keyword evidence="3" id="KW-1185">Reference proteome</keyword>
<proteinExistence type="predicted"/>
<dbReference type="Proteomes" id="UP000095767">
    <property type="component" value="Unassembled WGS sequence"/>
</dbReference>
<evidence type="ECO:0000313" key="2">
    <source>
        <dbReference type="EMBL" id="OEL31199.1"/>
    </source>
</evidence>
<evidence type="ECO:0000256" key="1">
    <source>
        <dbReference type="SAM" id="Phobius"/>
    </source>
</evidence>
<dbReference type="EMBL" id="LWDX02023932">
    <property type="protein sequence ID" value="OEL31199.1"/>
    <property type="molecule type" value="Genomic_DNA"/>
</dbReference>
<comment type="caution">
    <text evidence="2">The sequence shown here is derived from an EMBL/GenBank/DDBJ whole genome shotgun (WGS) entry which is preliminary data.</text>
</comment>
<keyword evidence="1" id="KW-0472">Membrane</keyword>